<feature type="domain" description="Bacterial repeat" evidence="2">
    <location>
        <begin position="1065"/>
        <end position="1131"/>
    </location>
</feature>
<gene>
    <name evidence="3" type="ORF">DDZ13_02390</name>
</gene>
<dbReference type="OrthoDB" id="663332at2"/>
<evidence type="ECO:0000313" key="3">
    <source>
        <dbReference type="EMBL" id="PXA05739.1"/>
    </source>
</evidence>
<dbReference type="InterPro" id="IPR011493">
    <property type="entry name" value="GLUG"/>
</dbReference>
<dbReference type="InParanoid" id="A0A317ZPF4"/>
<dbReference type="Gene3D" id="2.160.20.110">
    <property type="match status" value="4"/>
</dbReference>
<reference evidence="3 4" key="1">
    <citation type="submission" date="2018-05" db="EMBL/GenBank/DDBJ databases">
        <title>Coraliomargarita sinensis sp. nov., isolated from a marine solar saltern.</title>
        <authorList>
            <person name="Zhou L.Y."/>
        </authorList>
    </citation>
    <scope>NUCLEOTIDE SEQUENCE [LARGE SCALE GENOMIC DNA]</scope>
    <source>
        <strain evidence="3 4">WN38</strain>
    </source>
</reference>
<dbReference type="Pfam" id="PF18998">
    <property type="entry name" value="Flg_new_2"/>
    <property type="match status" value="11"/>
</dbReference>
<dbReference type="EMBL" id="QHJQ01000001">
    <property type="protein sequence ID" value="PXA05739.1"/>
    <property type="molecule type" value="Genomic_DNA"/>
</dbReference>
<feature type="domain" description="Bacterial repeat" evidence="2">
    <location>
        <begin position="753"/>
        <end position="822"/>
    </location>
</feature>
<sequence length="2102" mass="223042">MCLLAAVQRLGLLAVLLSALVATSPAYGWQSWMGVSSFSDTSTAERPIVSGNVSGALPSQFSFDLELTAISGLDTDFGADFSLHLSQDGADLAVVSISADRQSGATNGNFGDITLRNGANTVSETITGANIPVGTRVRLTLNIRATEVELTISDQADGSILAQRIAAISGAASANEIKLMTFDNEGRILPELVDSSYWQLRSTRSGVDATVRFYGVDILNVSFAGDGTAVDPYQVGSPEGLDAVRYFPYAHFILIEDIDLNKAPFNEGAGWQPISDFSGHFDGNGHRIENLMINRPDEEYVGLFKTIKTDGQIRDCDLGAGRVIGKGKVGALTGSNYGDINGIRSFVFVSAAGEGIFDSGGGLVGVNWPSGTVRNSESFANTSGFNRIGGLIGENQGNVLNCKSSGLVSGTDDYVGGIVGFNGNGGSLHSSFSSATVSGKDVVGGAVGFNNEGSSITSCFSNGKVLASGNWLGGLCGENYGLINQSYSTALVEGDPANSYQLGGLAGRNHENASVVASFAHAASISGKDYLGGLIGINVGSVTESVSAGDLLKLDFEQHTNYVGGLVGGNLQGVVEKSAATGSVRGSYAMYPLGGFVGYNWGGDISESWCAGPIVDNAGALQGGGFSGLNSGSIQDCYSLSSGGGRSGAFAFNNYAVEEGTRVYGIIGNSFSTGQGNSIEGFLKTETDSQFYGTVNNCFALEISSGGNVETSLTVAEMQTASTYTAAGWDFTNIWTIDEGSSYPYFRDRDYTVTVTLGAGMQGTVTGGGTFYQADEITITATPIAGERFSHWEADGAVFSEEATFTFPAYRNLNLEAHFEPDTTSLILVDTVPVEGSLIQGVGIYPNGSTVILNAPDLNGYVFSHWSDDDAVLSSESSLSIVADGDRTLTAHYAWAITLEANIPEYGTVSGGGVFEYDDTVTLEAVPASMFHHFINWTEGGVEVSADPVFSFNATGSRHLVANFAINDYAITVDYDSSKAFARWNSNFNGGAYDTFYFNFSPGWVGYFNDGDRVTVKCYMSAGYSFVNWTEDGVEVSTSASYTFTASADRDLVANFAINQYTLDLASVPSGAATLSGAGTFDYNTSVTLGVDPAAGYHFLNWTKDGAVVSDDPNYTFNLTGNLTLKANFYQHAVTTTSSDESVGSVTGGGKFLDGDTVTLKATTTAAFHHFVNWTEGGVEVSTDPTYTFSASADRDLVANFDLNQYTLDLDTAPPGAATLTGAGTYDHGTSVTLGVDPAPSYHFLNWTEAGEFVSSELDYALTLTGGRTLTANFYQHAVTATSSDEGVGSVSGGGKFLDGDTVTLEATTTAAFHHFVNWTEGGVEVSTDPNYTFTATVNRSLVANFSANEFLITPEVNVEGRGSVTVTALHDYGSTVVLTAAPAEGFMFVRWREGNTTLSTDEVYSFEFTQARDRTLVADFVHEYAGGSGSEEDPYLVATPEQLDDIRFLLDKHFKQIADIDLGVAPWNKGAGWEPIGNSRIDTWSESFRGSLDGDEHSILNVFINRPTEDYVGVFGQAYRANFLDVSITGAQIYGKQKVGALAGEVVAATLRNCFASGYVSGSVSVGGLVGMNLYPFVYNSGTEGVVEAEKSGGGLIGHVYANGEQMIEDSYSHVAVSGQSELGGLIGRFSGNCLMRSYATGDVSGSGSQIGGLVGYARDGWNKLIENCYSTGNVEGNARVGGLMGEGYEIDIIQCYATGAVNGNEYVGGFSGLSHAVEYIDSFSIGNVVGESLSGGFGGLFIFSAYTTNVYSTFVPIAPYTVDPFLSGNGIYGTSAFWRLSDNGEYTSSYGVGLDGLEFNRRSSFESAGYDFDNIWGIVEGETSPYLITIPLQIRVMADKPAHGSVSGNTTTYCMRTESVSAVAAVGYIFSHWTERGETVSTEADYSFQVETHRDLIAHFILGHKLRYSAETGGDVTGELSQDIVSGGLGSPVSAVPETGLAFRKWSDGVIENPRQDENVTADLNVSAQFETLNQTPLNWYELHNLAPGDGQNWNDLDLIDHDGDGVTTANEFIFDTDPTNPTSRFTTILSRNSADDNFKINFPTSPGRMYLIQYSDTLAPDSWHTLVPEFEGTGSNHSHTDDTISGSTRFYRVKVRMAE</sequence>
<keyword evidence="4" id="KW-1185">Reference proteome</keyword>
<evidence type="ECO:0000259" key="1">
    <source>
        <dbReference type="Pfam" id="PF07581"/>
    </source>
</evidence>
<evidence type="ECO:0000313" key="4">
    <source>
        <dbReference type="Proteomes" id="UP000247099"/>
    </source>
</evidence>
<feature type="domain" description="Bacterial repeat" evidence="2">
    <location>
        <begin position="1843"/>
        <end position="1902"/>
    </location>
</feature>
<comment type="caution">
    <text evidence="3">The sequence shown here is derived from an EMBL/GenBank/DDBJ whole genome shotgun (WGS) entry which is preliminary data.</text>
</comment>
<feature type="domain" description="Bacterial repeat" evidence="2">
    <location>
        <begin position="1907"/>
        <end position="1974"/>
    </location>
</feature>
<dbReference type="Pfam" id="PF07581">
    <property type="entry name" value="Glug"/>
    <property type="match status" value="2"/>
</dbReference>
<feature type="domain" description="GLUG" evidence="1">
    <location>
        <begin position="560"/>
        <end position="584"/>
    </location>
</feature>
<feature type="domain" description="GLUG" evidence="1">
    <location>
        <begin position="1649"/>
        <end position="1676"/>
    </location>
</feature>
<name>A0A317ZPF4_9BACT</name>
<feature type="domain" description="Bacterial repeat" evidence="2">
    <location>
        <begin position="831"/>
        <end position="894"/>
    </location>
</feature>
<feature type="domain" description="Bacterial repeat" evidence="2">
    <location>
        <begin position="898"/>
        <end position="967"/>
    </location>
</feature>
<dbReference type="InterPro" id="IPR044060">
    <property type="entry name" value="Bacterial_rp_domain"/>
</dbReference>
<feature type="domain" description="Bacterial repeat" evidence="2">
    <location>
        <begin position="1280"/>
        <end position="1349"/>
    </location>
</feature>
<proteinExistence type="predicted"/>
<dbReference type="RefSeq" id="WP_110129816.1">
    <property type="nucleotide sequence ID" value="NZ_QHJQ01000001.1"/>
</dbReference>
<feature type="domain" description="Bacterial repeat" evidence="2">
    <location>
        <begin position="1135"/>
        <end position="1204"/>
    </location>
</feature>
<dbReference type="Proteomes" id="UP000247099">
    <property type="component" value="Unassembled WGS sequence"/>
</dbReference>
<evidence type="ECO:0000259" key="2">
    <source>
        <dbReference type="Pfam" id="PF18998"/>
    </source>
</evidence>
<accession>A0A317ZPF4</accession>
<feature type="domain" description="Bacterial repeat" evidence="2">
    <location>
        <begin position="1007"/>
        <end position="1059"/>
    </location>
</feature>
<protein>
    <submittedName>
        <fullName evidence="3">Uncharacterized protein</fullName>
    </submittedName>
</protein>
<feature type="domain" description="Bacterial repeat" evidence="2">
    <location>
        <begin position="1213"/>
        <end position="1276"/>
    </location>
</feature>
<feature type="domain" description="Bacterial repeat" evidence="2">
    <location>
        <begin position="1356"/>
        <end position="1422"/>
    </location>
</feature>
<organism evidence="3 4">
    <name type="scientific">Coraliomargarita sinensis</name>
    <dbReference type="NCBI Taxonomy" id="2174842"/>
    <lineage>
        <taxon>Bacteria</taxon>
        <taxon>Pseudomonadati</taxon>
        <taxon>Verrucomicrobiota</taxon>
        <taxon>Opitutia</taxon>
        <taxon>Puniceicoccales</taxon>
        <taxon>Coraliomargaritaceae</taxon>
        <taxon>Coraliomargarita</taxon>
    </lineage>
</organism>